<evidence type="ECO:0000256" key="1">
    <source>
        <dbReference type="ARBA" id="ARBA00008542"/>
    </source>
</evidence>
<evidence type="ECO:0000313" key="3">
    <source>
        <dbReference type="EMBL" id="MBB2176827.1"/>
    </source>
</evidence>
<accession>A0A7W4J8V1</accession>
<organism evidence="3 4">
    <name type="scientific">Gluconacetobacter johannae</name>
    <dbReference type="NCBI Taxonomy" id="112140"/>
    <lineage>
        <taxon>Bacteria</taxon>
        <taxon>Pseudomonadati</taxon>
        <taxon>Pseudomonadota</taxon>
        <taxon>Alphaproteobacteria</taxon>
        <taxon>Acetobacterales</taxon>
        <taxon>Acetobacteraceae</taxon>
        <taxon>Gluconacetobacter</taxon>
    </lineage>
</organism>
<comment type="caution">
    <text evidence="3">The sequence shown here is derived from an EMBL/GenBank/DDBJ whole genome shotgun (WGS) entry which is preliminary data.</text>
</comment>
<dbReference type="CDD" id="cd03134">
    <property type="entry name" value="GATase1_PfpI_like"/>
    <property type="match status" value="1"/>
</dbReference>
<gene>
    <name evidence="3" type="ORF">HLH21_12995</name>
</gene>
<evidence type="ECO:0000259" key="2">
    <source>
        <dbReference type="Pfam" id="PF01965"/>
    </source>
</evidence>
<dbReference type="PROSITE" id="PS51276">
    <property type="entry name" value="PEPTIDASE_C56_PFPI"/>
    <property type="match status" value="1"/>
</dbReference>
<dbReference type="GO" id="GO:0008233">
    <property type="term" value="F:peptidase activity"/>
    <property type="evidence" value="ECO:0007669"/>
    <property type="project" value="UniProtKB-KW"/>
</dbReference>
<dbReference type="AlphaFoldDB" id="A0A7W4J8V1"/>
<comment type="similarity">
    <text evidence="1">Belongs to the peptidase C56 family.</text>
</comment>
<dbReference type="PANTHER" id="PTHR42733:SF12">
    <property type="entry name" value="PROTEINASE"/>
    <property type="match status" value="1"/>
</dbReference>
<protein>
    <submittedName>
        <fullName evidence="3">DJ-1/PfpI/YhbO family deglycase/protease</fullName>
    </submittedName>
</protein>
<dbReference type="InterPro" id="IPR021327">
    <property type="entry name" value="DUF2934"/>
</dbReference>
<dbReference type="InterPro" id="IPR029062">
    <property type="entry name" value="Class_I_gatase-like"/>
</dbReference>
<evidence type="ECO:0000313" key="4">
    <source>
        <dbReference type="Proteomes" id="UP000561066"/>
    </source>
</evidence>
<keyword evidence="3" id="KW-0378">Hydrolase</keyword>
<dbReference type="GO" id="GO:0006508">
    <property type="term" value="P:proteolysis"/>
    <property type="evidence" value="ECO:0007669"/>
    <property type="project" value="UniProtKB-KW"/>
</dbReference>
<keyword evidence="3" id="KW-0645">Protease</keyword>
<dbReference type="InterPro" id="IPR006286">
    <property type="entry name" value="C56_PfpI-like"/>
</dbReference>
<dbReference type="NCBIfam" id="TIGR01382">
    <property type="entry name" value="PfpI"/>
    <property type="match status" value="1"/>
</dbReference>
<dbReference type="PROSITE" id="PS51273">
    <property type="entry name" value="GATASE_TYPE_1"/>
    <property type="match status" value="1"/>
</dbReference>
<proteinExistence type="inferred from homology"/>
<feature type="domain" description="DJ-1/PfpI" evidence="2">
    <location>
        <begin position="116"/>
        <end position="283"/>
    </location>
</feature>
<dbReference type="Gene3D" id="3.40.50.880">
    <property type="match status" value="1"/>
</dbReference>
<dbReference type="InterPro" id="IPR002818">
    <property type="entry name" value="DJ-1/PfpI"/>
</dbReference>
<sequence length="293" mass="31163">MTDNPLDFSPLREARIRAKARLLWQEDGCPEGGDAAYLEAARALVGIADSAGAGQIRPSDEQDGVEDAFLQENLGEFPGRLTDQGDDRLVPFPTRHQAHMAGRDEGSIMGALDGRTIAILATDGVEEVELTEPVKALRDAGARTVLVSLHSGQIQAMKSDVTPTRRYDVDLPVAQAAAAEFDGLVLPGGTTSPDHLRMDDDAVRFVREFVQAGKPIAAICHGPWTLIDAGGVNGHVMTSWRSLRADLTNAGAHWVDQSVVTDGTLVTARDPGDLKLFCPAIVTLFSGAAAHPA</sequence>
<dbReference type="EMBL" id="JABEQH010000018">
    <property type="protein sequence ID" value="MBB2176827.1"/>
    <property type="molecule type" value="Genomic_DNA"/>
</dbReference>
<dbReference type="Proteomes" id="UP000561066">
    <property type="component" value="Unassembled WGS sequence"/>
</dbReference>
<reference evidence="3 4" key="1">
    <citation type="submission" date="2020-04" db="EMBL/GenBank/DDBJ databases">
        <title>Description of novel Gluconacetobacter.</title>
        <authorList>
            <person name="Sombolestani A."/>
        </authorList>
    </citation>
    <scope>NUCLEOTIDE SEQUENCE [LARGE SCALE GENOMIC DNA]</scope>
    <source>
        <strain evidence="3 4">LMG 21312</strain>
    </source>
</reference>
<dbReference type="SUPFAM" id="SSF52317">
    <property type="entry name" value="Class I glutamine amidotransferase-like"/>
    <property type="match status" value="1"/>
</dbReference>
<dbReference type="PANTHER" id="PTHR42733">
    <property type="entry name" value="DJ-1 PROTEIN"/>
    <property type="match status" value="1"/>
</dbReference>
<dbReference type="Pfam" id="PF01965">
    <property type="entry name" value="DJ-1_PfpI"/>
    <property type="match status" value="1"/>
</dbReference>
<keyword evidence="4" id="KW-1185">Reference proteome</keyword>
<dbReference type="Pfam" id="PF11154">
    <property type="entry name" value="DUF2934"/>
    <property type="match status" value="1"/>
</dbReference>
<name>A0A7W4J8V1_9PROT</name>